<feature type="transmembrane region" description="Helical" evidence="1">
    <location>
        <begin position="219"/>
        <end position="241"/>
    </location>
</feature>
<sequence>MSLWIPVTLAAVVFQTARFMLQKHLAGAGLSAGGATFARFLWAAPLVWLAWGVSGIALPPLPPLFWLWAMLGGVTQILATVLVVVLFKGRNFAVGVTLKKTEVLLTALLGFVLLGEGVSGPALIAILAGMAGVLVLTNLPEGRTLLARFATREAGIGLASGLFFALSGVSYRAASLAVPGTPGERALLTLMVVVTMQLVVMAAWLRLRERGEIRRVVAAWRGTIWVGVASVAGSFCWFTAFTLQTAALVYAVGQFEVVLSLLASVLFFRETMSRRELWGIGLVTASVVALIWLS</sequence>
<protein>
    <submittedName>
        <fullName evidence="3">EamA-like transporter family protein</fullName>
    </submittedName>
</protein>
<reference evidence="3 4" key="1">
    <citation type="submission" date="2017-03" db="EMBL/GenBank/DDBJ databases">
        <authorList>
            <person name="Afonso C.L."/>
            <person name="Miller P.J."/>
            <person name="Scott M.A."/>
            <person name="Spackman E."/>
            <person name="Goraichik I."/>
            <person name="Dimitrov K.M."/>
            <person name="Suarez D.L."/>
            <person name="Swayne D.E."/>
        </authorList>
    </citation>
    <scope>NUCLEOTIDE SEQUENCE [LARGE SCALE GENOMIC DNA]</scope>
    <source>
        <strain evidence="3 4">CECT 7751</strain>
    </source>
</reference>
<dbReference type="RefSeq" id="WP_085885984.1">
    <property type="nucleotide sequence ID" value="NZ_FWFN01000001.1"/>
</dbReference>
<name>A0A1X6Y472_9RHOB</name>
<evidence type="ECO:0000259" key="2">
    <source>
        <dbReference type="Pfam" id="PF00892"/>
    </source>
</evidence>
<evidence type="ECO:0000313" key="3">
    <source>
        <dbReference type="EMBL" id="SLN10076.1"/>
    </source>
</evidence>
<dbReference type="Proteomes" id="UP000193963">
    <property type="component" value="Unassembled WGS sequence"/>
</dbReference>
<feature type="transmembrane region" description="Helical" evidence="1">
    <location>
        <begin position="65"/>
        <end position="87"/>
    </location>
</feature>
<evidence type="ECO:0000313" key="4">
    <source>
        <dbReference type="Proteomes" id="UP000193963"/>
    </source>
</evidence>
<keyword evidence="1" id="KW-1133">Transmembrane helix</keyword>
<feature type="transmembrane region" description="Helical" evidence="1">
    <location>
        <begin position="107"/>
        <end position="136"/>
    </location>
</feature>
<feature type="transmembrane region" description="Helical" evidence="1">
    <location>
        <begin position="156"/>
        <end position="174"/>
    </location>
</feature>
<feature type="transmembrane region" description="Helical" evidence="1">
    <location>
        <begin position="247"/>
        <end position="268"/>
    </location>
</feature>
<proteinExistence type="predicted"/>
<evidence type="ECO:0000256" key="1">
    <source>
        <dbReference type="SAM" id="Phobius"/>
    </source>
</evidence>
<feature type="transmembrane region" description="Helical" evidence="1">
    <location>
        <begin position="186"/>
        <end position="207"/>
    </location>
</feature>
<dbReference type="InterPro" id="IPR000620">
    <property type="entry name" value="EamA_dom"/>
</dbReference>
<dbReference type="EMBL" id="FWFN01000001">
    <property type="protein sequence ID" value="SLN10076.1"/>
    <property type="molecule type" value="Genomic_DNA"/>
</dbReference>
<dbReference type="AlphaFoldDB" id="A0A1X6Y472"/>
<feature type="transmembrane region" description="Helical" evidence="1">
    <location>
        <begin position="277"/>
        <end position="293"/>
    </location>
</feature>
<keyword evidence="4" id="KW-1185">Reference proteome</keyword>
<dbReference type="Gene3D" id="1.10.3730.20">
    <property type="match status" value="1"/>
</dbReference>
<dbReference type="Pfam" id="PF00892">
    <property type="entry name" value="EamA"/>
    <property type="match status" value="1"/>
</dbReference>
<feature type="domain" description="EamA" evidence="2">
    <location>
        <begin position="157"/>
        <end position="290"/>
    </location>
</feature>
<keyword evidence="1" id="KW-0812">Transmembrane</keyword>
<dbReference type="GO" id="GO:0016020">
    <property type="term" value="C:membrane"/>
    <property type="evidence" value="ECO:0007669"/>
    <property type="project" value="InterPro"/>
</dbReference>
<accession>A0A1X6Y472</accession>
<keyword evidence="1" id="KW-0472">Membrane</keyword>
<organism evidence="3 4">
    <name type="scientific">Pseudooceanicola marinus</name>
    <dbReference type="NCBI Taxonomy" id="396013"/>
    <lineage>
        <taxon>Bacteria</taxon>
        <taxon>Pseudomonadati</taxon>
        <taxon>Pseudomonadota</taxon>
        <taxon>Alphaproteobacteria</taxon>
        <taxon>Rhodobacterales</taxon>
        <taxon>Paracoccaceae</taxon>
        <taxon>Pseudooceanicola</taxon>
    </lineage>
</organism>
<dbReference type="InterPro" id="IPR037185">
    <property type="entry name" value="EmrE-like"/>
</dbReference>
<gene>
    <name evidence="3" type="ORF">PSM7751_00035</name>
</gene>
<dbReference type="SUPFAM" id="SSF103481">
    <property type="entry name" value="Multidrug resistance efflux transporter EmrE"/>
    <property type="match status" value="2"/>
</dbReference>
<dbReference type="OrthoDB" id="5243804at2"/>